<protein>
    <submittedName>
        <fullName evidence="2">Alpha/beta hydrolase family protein</fullName>
    </submittedName>
</protein>
<dbReference type="Pfam" id="PF01738">
    <property type="entry name" value="DLH"/>
    <property type="match status" value="1"/>
</dbReference>
<dbReference type="AlphaFoldDB" id="A0A1G6W8Z4"/>
<keyword evidence="2" id="KW-0378">Hydrolase</keyword>
<gene>
    <name evidence="2" type="ORF">SAMN04489747_1366</name>
</gene>
<evidence type="ECO:0000259" key="1">
    <source>
        <dbReference type="Pfam" id="PF01738"/>
    </source>
</evidence>
<accession>A0A1G6W8Z4</accession>
<proteinExistence type="predicted"/>
<reference evidence="2 3" key="1">
    <citation type="submission" date="2016-10" db="EMBL/GenBank/DDBJ databases">
        <authorList>
            <person name="de Groot N.N."/>
        </authorList>
    </citation>
    <scope>NUCLEOTIDE SEQUENCE [LARGE SCALE GENOMIC DNA]</scope>
    <source>
        <strain evidence="2 3">MON 2.2</strain>
    </source>
</reference>
<evidence type="ECO:0000313" key="2">
    <source>
        <dbReference type="EMBL" id="SDD61697.1"/>
    </source>
</evidence>
<dbReference type="Gene3D" id="3.40.50.1820">
    <property type="entry name" value="alpha/beta hydrolase"/>
    <property type="match status" value="1"/>
</dbReference>
<dbReference type="InterPro" id="IPR002925">
    <property type="entry name" value="Dienelactn_hydro"/>
</dbReference>
<dbReference type="STRING" id="675864.SAMN04489747_1366"/>
<sequence length="206" mass="22877">MSGDGAPPGAVVLMCHGGWPRGRMKVRWWYPPVQQNRLLARVLERRLAARGVVAVQVRNRFRGWNDPELPAVADAREVAASLRERWPDVPLVLLGYSMGARTVARLAPEVGPVGVVALAPWWPEDEPGLVGTPTVVVHGDRDLLTPARASRRTAQYLADRGTPVRRVVLTGAGHFMLRRRRDWQRLAVEAVEHLLDHAPAPTQEAR</sequence>
<dbReference type="GO" id="GO:0016787">
    <property type="term" value="F:hydrolase activity"/>
    <property type="evidence" value="ECO:0007669"/>
    <property type="project" value="UniProtKB-KW"/>
</dbReference>
<name>A0A1G6W8Z4_9ACTN</name>
<dbReference type="SUPFAM" id="SSF53474">
    <property type="entry name" value="alpha/beta-Hydrolases"/>
    <property type="match status" value="1"/>
</dbReference>
<dbReference type="InterPro" id="IPR029058">
    <property type="entry name" value="AB_hydrolase_fold"/>
</dbReference>
<keyword evidence="3" id="KW-1185">Reference proteome</keyword>
<organism evidence="2 3">
    <name type="scientific">Auraticoccus monumenti</name>
    <dbReference type="NCBI Taxonomy" id="675864"/>
    <lineage>
        <taxon>Bacteria</taxon>
        <taxon>Bacillati</taxon>
        <taxon>Actinomycetota</taxon>
        <taxon>Actinomycetes</taxon>
        <taxon>Propionibacteriales</taxon>
        <taxon>Propionibacteriaceae</taxon>
        <taxon>Auraticoccus</taxon>
    </lineage>
</organism>
<dbReference type="EMBL" id="LT629688">
    <property type="protein sequence ID" value="SDD61697.1"/>
    <property type="molecule type" value="Genomic_DNA"/>
</dbReference>
<feature type="domain" description="Dienelactone hydrolase" evidence="1">
    <location>
        <begin position="91"/>
        <end position="182"/>
    </location>
</feature>
<evidence type="ECO:0000313" key="3">
    <source>
        <dbReference type="Proteomes" id="UP000198546"/>
    </source>
</evidence>
<dbReference type="Proteomes" id="UP000198546">
    <property type="component" value="Chromosome i"/>
</dbReference>